<dbReference type="PANTHER" id="PTHR12877:SF15">
    <property type="entry name" value="RHO GUANINE NUCLEOTIDE EXCHANGE FACTOR 17"/>
    <property type="match status" value="1"/>
</dbReference>
<dbReference type="GO" id="GO:0051496">
    <property type="term" value="P:positive regulation of stress fiber assembly"/>
    <property type="evidence" value="ECO:0007669"/>
    <property type="project" value="UniProtKB-ARBA"/>
</dbReference>
<dbReference type="Gene3D" id="2.30.29.30">
    <property type="entry name" value="Pleckstrin-homology domain (PH domain)/Phosphotyrosine-binding domain (PTB)"/>
    <property type="match status" value="1"/>
</dbReference>
<dbReference type="PANTHER" id="PTHR12877">
    <property type="entry name" value="RHO GUANINE NUCLEOTIDE EXCHANGE FACTOR"/>
    <property type="match status" value="1"/>
</dbReference>
<feature type="region of interest" description="Disordered" evidence="3">
    <location>
        <begin position="379"/>
        <end position="501"/>
    </location>
</feature>
<dbReference type="InterPro" id="IPR011993">
    <property type="entry name" value="PH-like_dom_sf"/>
</dbReference>
<dbReference type="Pfam" id="PF19057">
    <property type="entry name" value="PH_19"/>
    <property type="match status" value="1"/>
</dbReference>
<proteinExistence type="predicted"/>
<evidence type="ECO:0000313" key="5">
    <source>
        <dbReference type="EMBL" id="KAF7267118.1"/>
    </source>
</evidence>
<evidence type="ECO:0000256" key="2">
    <source>
        <dbReference type="SAM" id="Coils"/>
    </source>
</evidence>
<dbReference type="Pfam" id="PF19056">
    <property type="entry name" value="WD40_2"/>
    <property type="match status" value="1"/>
</dbReference>
<dbReference type="CDD" id="cd00160">
    <property type="entry name" value="RhoGEF"/>
    <property type="match status" value="1"/>
</dbReference>
<dbReference type="GO" id="GO:0005737">
    <property type="term" value="C:cytoplasm"/>
    <property type="evidence" value="ECO:0007669"/>
    <property type="project" value="UniProtKB-ARBA"/>
</dbReference>
<evidence type="ECO:0000256" key="1">
    <source>
        <dbReference type="ARBA" id="ARBA00022658"/>
    </source>
</evidence>
<protein>
    <recommendedName>
        <fullName evidence="4">DH domain-containing protein</fullName>
    </recommendedName>
</protein>
<organism evidence="5 6">
    <name type="scientific">Rhynchophorus ferrugineus</name>
    <name type="common">Red palm weevil</name>
    <name type="synonym">Curculio ferrugineus</name>
    <dbReference type="NCBI Taxonomy" id="354439"/>
    <lineage>
        <taxon>Eukaryota</taxon>
        <taxon>Metazoa</taxon>
        <taxon>Ecdysozoa</taxon>
        <taxon>Arthropoda</taxon>
        <taxon>Hexapoda</taxon>
        <taxon>Insecta</taxon>
        <taxon>Pterygota</taxon>
        <taxon>Neoptera</taxon>
        <taxon>Endopterygota</taxon>
        <taxon>Coleoptera</taxon>
        <taxon>Polyphaga</taxon>
        <taxon>Cucujiformia</taxon>
        <taxon>Curculionidae</taxon>
        <taxon>Dryophthorinae</taxon>
        <taxon>Rhynchophorus</taxon>
    </lineage>
</organism>
<dbReference type="OrthoDB" id="4066896at2759"/>
<feature type="compositionally biased region" description="Basic and acidic residues" evidence="3">
    <location>
        <begin position="1154"/>
        <end position="1176"/>
    </location>
</feature>
<dbReference type="SUPFAM" id="SSF48065">
    <property type="entry name" value="DBL homology domain (DH-domain)"/>
    <property type="match status" value="1"/>
</dbReference>
<evidence type="ECO:0000259" key="4">
    <source>
        <dbReference type="PROSITE" id="PS50010"/>
    </source>
</evidence>
<dbReference type="SUPFAM" id="SSF50729">
    <property type="entry name" value="PH domain-like"/>
    <property type="match status" value="1"/>
</dbReference>
<dbReference type="InterPro" id="IPR015943">
    <property type="entry name" value="WD40/YVTN_repeat-like_dom_sf"/>
</dbReference>
<dbReference type="InterPro" id="IPR039919">
    <property type="entry name" value="ARHGEF10/ARHGEF17"/>
</dbReference>
<dbReference type="FunFam" id="1.20.900.10:FF:000003">
    <property type="entry name" value="Rho guanine nucleotide exchange factor 10 like"/>
    <property type="match status" value="1"/>
</dbReference>
<sequence>MASRWQENCRGWCQDCVSTCSSHFPGISIEESYTRLMTIGSVRYGVRVGAVSPPPPGAGPRYRSQCCWPASSHRDASSRVPLPPASSPTPINSLDIISCANRTEDAVAATSDQTPFVSVRDHVPYPGGCLLKKRCALVRPQVYSRLADYGDADATKEELATLDRLPRFRFGGNRSEKRGSEKFRELTERLKRSTAPIPPPRRHTRATPPPVGPETTATRAVPLPLRSASFSQVDYCPDDNKYIRKTHDPTDSHTTNTLPRPKNLLRARQDELCTSTPEAVAEDPSPEPPKDIPEVQVTSEPPEKTLVRAQDSANNNKDRRKDKLRRRKGIYLSQWPTEYYPNDVDENLIKYEEEDLSCTCEETAKVIQESLSEITKIHDSTSQIIGSSPQEEPLSPEDSSVSLEWPVPSTINNNNNNNNKIHSQSPDLKDSLKVSSGSRANSIFRSDSLSEGEPDNSERRSDQISLIPSDVSDCESRLSLGNDTSSPNIPRRYSKRPLRGPYGQMLEAEMKKPESRKNLTNDLKFLEDLSNKNRQTRVGGSCNSSIDETFMKESGLSSPKLPVSKRKVSADNLVVEAVEQKLVPNHQRTTSSPSKLEGFNNPEVSTELLEQLLRGSSEQLATKESNQQQALHNDTRTHVLIELYDNERIYVESLEITVVNYWEPLKKTENTLIEQNLVDEIFCQIPFLLSHHKNFLLKLKARLEQWDSRKTIGDIFLEMLTAADVIEHYVNYVNNWKRSRDIIKNSQSSRPQFARFLEAASKNNARKLTLDSLLIKPIQKFPKYELLLQRLIKHTSEDHPDYELLIKAEKEVHEQLLKINCTEKEALDIEQLREIESVIEGALELVSPERQYIRHDMIVMSHAGGPKKERALFLFTDLLLITGIKRRSGTINKKGGQNSSTTASNLDGNKYKLIMKVPLEDVEIIRSKDENLRQLQIEVDNLNEDIAVLSQITELSLTLHCNHSNLDDMVKEMLNNLTKNLQLQQNSDLQLCVLDLTVITQNGLEMVSIVFPKAEIRSSWEETLNDCKAKLGDRRSTPEMIATVPIRKTRAGLQFTCAAPTLSENGRDVWVCNSDGYVGQVCVLTLNEKPEPTVTSCNGVCNTRILCIASIPGPGIQNRASSFTSGKNRDKLQPQKAMQFDSSSSSDEDDRTEDDEKKAEHRDSESSSVHNEEPDKFSTMWLGTEDGCILIYNSNDNIRIKKNKIKLQLGSSVLCIIYLEHRVFASQANGLILMYERDGKGGWCTNNPKQIIVANSSCPVSKMVVCNSKILCASGNTVFIFNPQTFEKETSFIVPGNEPNRPPQNPPISCMFVSGNALWLSLQNSAIIKCYNTVTFEMVCETSVAPAVQKMLTSCDDIIRQHKAACLRVTALVHCKDLLWIGTSAGVLLTMPLPHVTPTTGKLTSIPPVTGVPHGHTGHVRILTSVEMPYPLPKKGTPKKSSKSKGSTEIPTVKSTKFLVISGGDGYEDFRTSNLSEVAGREDSTNHLLLWNI</sequence>
<feature type="region of interest" description="Disordered" evidence="3">
    <location>
        <begin position="275"/>
        <end position="325"/>
    </location>
</feature>
<keyword evidence="2" id="KW-0175">Coiled coil</keyword>
<dbReference type="InterPro" id="IPR000219">
    <property type="entry name" value="DH_dom"/>
</dbReference>
<dbReference type="SUPFAM" id="SSF50998">
    <property type="entry name" value="Quinoprotein alcohol dehydrogenase-like"/>
    <property type="match status" value="1"/>
</dbReference>
<evidence type="ECO:0000256" key="3">
    <source>
        <dbReference type="SAM" id="MobiDB-lite"/>
    </source>
</evidence>
<feature type="region of interest" description="Disordered" evidence="3">
    <location>
        <begin position="190"/>
        <end position="219"/>
    </location>
</feature>
<feature type="region of interest" description="Disordered" evidence="3">
    <location>
        <begin position="241"/>
        <end position="263"/>
    </location>
</feature>
<name>A0A834M180_RHYFE</name>
<dbReference type="InterPro" id="IPR011047">
    <property type="entry name" value="Quinoprotein_ADH-like_sf"/>
</dbReference>
<evidence type="ECO:0000313" key="6">
    <source>
        <dbReference type="Proteomes" id="UP000625711"/>
    </source>
</evidence>
<dbReference type="PROSITE" id="PS50010">
    <property type="entry name" value="DH_2"/>
    <property type="match status" value="1"/>
</dbReference>
<dbReference type="Proteomes" id="UP000625711">
    <property type="component" value="Unassembled WGS sequence"/>
</dbReference>
<gene>
    <name evidence="5" type="ORF">GWI33_019613</name>
</gene>
<feature type="compositionally biased region" description="Basic and acidic residues" evidence="3">
    <location>
        <begin position="241"/>
        <end position="251"/>
    </location>
</feature>
<feature type="region of interest" description="Disordered" evidence="3">
    <location>
        <begin position="1119"/>
        <end position="1176"/>
    </location>
</feature>
<feature type="compositionally biased region" description="Polar residues" evidence="3">
    <location>
        <begin position="380"/>
        <end position="390"/>
    </location>
</feature>
<dbReference type="InterPro" id="IPR035899">
    <property type="entry name" value="DBL_dom_sf"/>
</dbReference>
<feature type="region of interest" description="Disordered" evidence="3">
    <location>
        <begin position="1430"/>
        <end position="1450"/>
    </location>
</feature>
<dbReference type="GO" id="GO:0030036">
    <property type="term" value="P:actin cytoskeleton organization"/>
    <property type="evidence" value="ECO:0007669"/>
    <property type="project" value="TreeGrafter"/>
</dbReference>
<comment type="caution">
    <text evidence="5">The sequence shown here is derived from an EMBL/GenBank/DDBJ whole genome shotgun (WGS) entry which is preliminary data.</text>
</comment>
<dbReference type="Gene3D" id="1.20.900.10">
    <property type="entry name" value="Dbl homology (DH) domain"/>
    <property type="match status" value="1"/>
</dbReference>
<feature type="compositionally biased region" description="Polar residues" evidence="3">
    <location>
        <begin position="433"/>
        <end position="449"/>
    </location>
</feature>
<dbReference type="Gene3D" id="2.130.10.10">
    <property type="entry name" value="YVTN repeat-like/Quinoprotein amine dehydrogenase"/>
    <property type="match status" value="1"/>
</dbReference>
<dbReference type="EMBL" id="JAACXV010014465">
    <property type="protein sequence ID" value="KAF7267118.1"/>
    <property type="molecule type" value="Genomic_DNA"/>
</dbReference>
<dbReference type="SMART" id="SM00325">
    <property type="entry name" value="RhoGEF"/>
    <property type="match status" value="1"/>
</dbReference>
<keyword evidence="1" id="KW-0344">Guanine-nucleotide releasing factor</keyword>
<dbReference type="Pfam" id="PF00621">
    <property type="entry name" value="RhoGEF"/>
    <property type="match status" value="1"/>
</dbReference>
<feature type="domain" description="DH" evidence="4">
    <location>
        <begin position="635"/>
        <end position="822"/>
    </location>
</feature>
<feature type="compositionally biased region" description="Polar residues" evidence="3">
    <location>
        <begin position="479"/>
        <end position="488"/>
    </location>
</feature>
<accession>A0A834M180</accession>
<dbReference type="GO" id="GO:0005085">
    <property type="term" value="F:guanyl-nucleotide exchange factor activity"/>
    <property type="evidence" value="ECO:0007669"/>
    <property type="project" value="UniProtKB-KW"/>
</dbReference>
<feature type="coiled-coil region" evidence="2">
    <location>
        <begin position="925"/>
        <end position="952"/>
    </location>
</feature>
<reference evidence="5" key="1">
    <citation type="submission" date="2020-08" db="EMBL/GenBank/DDBJ databases">
        <title>Genome sequencing and assembly of the red palm weevil Rhynchophorus ferrugineus.</title>
        <authorList>
            <person name="Dias G.B."/>
            <person name="Bergman C.M."/>
            <person name="Manee M."/>
        </authorList>
    </citation>
    <scope>NUCLEOTIDE SEQUENCE</scope>
    <source>
        <strain evidence="5">AA-2017</strain>
        <tissue evidence="5">Whole larva</tissue>
    </source>
</reference>
<keyword evidence="6" id="KW-1185">Reference proteome</keyword>